<dbReference type="Proteomes" id="UP000308730">
    <property type="component" value="Unassembled WGS sequence"/>
</dbReference>
<organism evidence="2 3">
    <name type="scientific">Antrodiella citrinella</name>
    <dbReference type="NCBI Taxonomy" id="2447956"/>
    <lineage>
        <taxon>Eukaryota</taxon>
        <taxon>Fungi</taxon>
        <taxon>Dikarya</taxon>
        <taxon>Basidiomycota</taxon>
        <taxon>Agaricomycotina</taxon>
        <taxon>Agaricomycetes</taxon>
        <taxon>Polyporales</taxon>
        <taxon>Steccherinaceae</taxon>
        <taxon>Antrodiella</taxon>
    </lineage>
</organism>
<feature type="region of interest" description="Disordered" evidence="1">
    <location>
        <begin position="176"/>
        <end position="210"/>
    </location>
</feature>
<feature type="region of interest" description="Disordered" evidence="1">
    <location>
        <begin position="90"/>
        <end position="111"/>
    </location>
</feature>
<dbReference type="GO" id="GO:0005778">
    <property type="term" value="C:peroxisomal membrane"/>
    <property type="evidence" value="ECO:0007669"/>
    <property type="project" value="TreeGrafter"/>
</dbReference>
<dbReference type="AlphaFoldDB" id="A0A4S4MMT2"/>
<dbReference type="GO" id="GO:0045046">
    <property type="term" value="P:protein import into peroxisome membrane"/>
    <property type="evidence" value="ECO:0007669"/>
    <property type="project" value="TreeGrafter"/>
</dbReference>
<name>A0A4S4MMT2_9APHY</name>
<evidence type="ECO:0000256" key="1">
    <source>
        <dbReference type="SAM" id="MobiDB-lite"/>
    </source>
</evidence>
<keyword evidence="3" id="KW-1185">Reference proteome</keyword>
<sequence>MSQTAQQKKPAVVEEDVDDLDDVLDQFSAPAPSKPPTTGTPSKPSPATSAPAPSAQPAAAKPKLGLDDLNLSDDFASELAKGMAELMREIASEASPAPEGGASGEDKEAEAKFRKAWEDMLIGEMDSMGAGVPGEGVYPGVAGTEGKGKATAAEAGKREVGDDDFQKSIRKAMEKLKESETNLQAESAASGEEDPLEALLGSLGSEGGESDEDLQGILESMMSQLMSKEVLYEPLKELHDKFPSYIRDNAAKIKPDDMKRYEAQQVLVAQIVEIFEAPTYSDDDPTQGVKVVGLMNEMQSHGSPPAEIMGPLPPGLDMGADGLPKLPDGCSIM</sequence>
<dbReference type="Pfam" id="PF04614">
    <property type="entry name" value="Pex19"/>
    <property type="match status" value="1"/>
</dbReference>
<dbReference type="InterPro" id="IPR006708">
    <property type="entry name" value="Pex19"/>
</dbReference>
<protein>
    <recommendedName>
        <fullName evidence="4">Pex19-domain-containing protein</fullName>
    </recommendedName>
</protein>
<proteinExistence type="predicted"/>
<dbReference type="PANTHER" id="PTHR12774:SF2">
    <property type="entry name" value="PEROXISOMAL BIOGENESIS FACTOR 19"/>
    <property type="match status" value="1"/>
</dbReference>
<evidence type="ECO:0000313" key="3">
    <source>
        <dbReference type="Proteomes" id="UP000308730"/>
    </source>
</evidence>
<evidence type="ECO:0008006" key="4">
    <source>
        <dbReference type="Google" id="ProtNLM"/>
    </source>
</evidence>
<dbReference type="Gene3D" id="1.20.120.900">
    <property type="entry name" value="Pex19, mPTS binding domain"/>
    <property type="match status" value="1"/>
</dbReference>
<accession>A0A4S4MMT2</accession>
<feature type="compositionally biased region" description="Low complexity" evidence="1">
    <location>
        <begin position="28"/>
        <end position="63"/>
    </location>
</feature>
<dbReference type="InterPro" id="IPR038322">
    <property type="entry name" value="Pex19_C_sf"/>
</dbReference>
<dbReference type="EMBL" id="SGPM01000276">
    <property type="protein sequence ID" value="THH27139.1"/>
    <property type="molecule type" value="Genomic_DNA"/>
</dbReference>
<dbReference type="PANTHER" id="PTHR12774">
    <property type="entry name" value="PEROXISOMAL BIOGENESIS FACTOR 19"/>
    <property type="match status" value="1"/>
</dbReference>
<feature type="region of interest" description="Disordered" evidence="1">
    <location>
        <begin position="141"/>
        <end position="161"/>
    </location>
</feature>
<feature type="compositionally biased region" description="Acidic residues" evidence="1">
    <location>
        <begin position="13"/>
        <end position="24"/>
    </location>
</feature>
<dbReference type="GO" id="GO:0033328">
    <property type="term" value="F:peroxisome membrane targeting sequence binding"/>
    <property type="evidence" value="ECO:0007669"/>
    <property type="project" value="TreeGrafter"/>
</dbReference>
<evidence type="ECO:0000313" key="2">
    <source>
        <dbReference type="EMBL" id="THH27139.1"/>
    </source>
</evidence>
<feature type="region of interest" description="Disordered" evidence="1">
    <location>
        <begin position="1"/>
        <end position="69"/>
    </location>
</feature>
<comment type="caution">
    <text evidence="2">The sequence shown here is derived from an EMBL/GenBank/DDBJ whole genome shotgun (WGS) entry which is preliminary data.</text>
</comment>
<dbReference type="OrthoDB" id="21292at2759"/>
<reference evidence="2 3" key="1">
    <citation type="submission" date="2019-02" db="EMBL/GenBank/DDBJ databases">
        <title>Genome sequencing of the rare red list fungi Antrodiella citrinella (Flaviporus citrinellus).</title>
        <authorList>
            <person name="Buettner E."/>
            <person name="Kellner H."/>
        </authorList>
    </citation>
    <scope>NUCLEOTIDE SEQUENCE [LARGE SCALE GENOMIC DNA]</scope>
    <source>
        <strain evidence="2 3">DSM 108506</strain>
    </source>
</reference>
<gene>
    <name evidence="2" type="ORF">EUX98_g7046</name>
</gene>